<dbReference type="Proteomes" id="UP001153404">
    <property type="component" value="Unassembled WGS sequence"/>
</dbReference>
<accession>A0A9X4KV84</accession>
<reference evidence="4" key="1">
    <citation type="submission" date="2022-10" db="EMBL/GenBank/DDBJ databases">
        <title>Comparative genomic analysis of Cohnella hashimotonis sp. nov., isolated from the International Space Station.</title>
        <authorList>
            <person name="Simpson A."/>
            <person name="Venkateswaran K."/>
        </authorList>
    </citation>
    <scope>NUCLEOTIDE SEQUENCE</scope>
    <source>
        <strain evidence="4">DSM 28161</strain>
    </source>
</reference>
<evidence type="ECO:0000256" key="1">
    <source>
        <dbReference type="ARBA" id="ARBA00022801"/>
    </source>
</evidence>
<dbReference type="GO" id="GO:0004553">
    <property type="term" value="F:hydrolase activity, hydrolyzing O-glycosyl compounds"/>
    <property type="evidence" value="ECO:0007669"/>
    <property type="project" value="UniProtKB-ARBA"/>
</dbReference>
<dbReference type="InterPro" id="IPR008979">
    <property type="entry name" value="Galactose-bd-like_sf"/>
</dbReference>
<dbReference type="PANTHER" id="PTHR42732">
    <property type="entry name" value="BETA-GALACTOSIDASE"/>
    <property type="match status" value="1"/>
</dbReference>
<feature type="chain" id="PRO_5040914255" description="Beta-mannosidase-like galactose-binding domain-containing protein" evidence="2">
    <location>
        <begin position="28"/>
        <end position="182"/>
    </location>
</feature>
<protein>
    <recommendedName>
        <fullName evidence="3">Beta-mannosidase-like galactose-binding domain-containing protein</fullName>
    </recommendedName>
</protein>
<evidence type="ECO:0000313" key="5">
    <source>
        <dbReference type="Proteomes" id="UP001153404"/>
    </source>
</evidence>
<organism evidence="4 5">
    <name type="scientific">Cohnella rhizosphaerae</name>
    <dbReference type="NCBI Taxonomy" id="1457232"/>
    <lineage>
        <taxon>Bacteria</taxon>
        <taxon>Bacillati</taxon>
        <taxon>Bacillota</taxon>
        <taxon>Bacilli</taxon>
        <taxon>Bacillales</taxon>
        <taxon>Paenibacillaceae</taxon>
        <taxon>Cohnella</taxon>
    </lineage>
</organism>
<evidence type="ECO:0000313" key="4">
    <source>
        <dbReference type="EMBL" id="MDG0811338.1"/>
    </source>
</evidence>
<feature type="signal peptide" evidence="2">
    <location>
        <begin position="1"/>
        <end position="27"/>
    </location>
</feature>
<dbReference type="Gene3D" id="2.60.120.260">
    <property type="entry name" value="Galactose-binding domain-like"/>
    <property type="match status" value="1"/>
</dbReference>
<dbReference type="InterPro" id="IPR051913">
    <property type="entry name" value="GH2_Domain-Containing"/>
</dbReference>
<comment type="caution">
    <text evidence="4">The sequence shown here is derived from an EMBL/GenBank/DDBJ whole genome shotgun (WGS) entry which is preliminary data.</text>
</comment>
<keyword evidence="2" id="KW-0732">Signal</keyword>
<dbReference type="RefSeq" id="WP_277533889.1">
    <property type="nucleotide sequence ID" value="NZ_JAPDIA010000007.1"/>
</dbReference>
<sequence length="182" mass="20188">MGISKSKHAYARLIQVLICCSLLIAYAAVAPKPAAAAGERESASLNGIWDFYPNGGTTRYDIVVPSYWDEAENFGYPSSWATLNYGVYKRNFTIPATMSGKEIFLDFDQIAPLAKVFVNGTQIATDTNGYLMTRLPYKLDITSAANAGASNTLEVRVWGLQSFPFRRDRIRHRQADVPHRTG</sequence>
<dbReference type="AlphaFoldDB" id="A0A9X4KV84"/>
<gene>
    <name evidence="4" type="ORF">OMP40_19680</name>
</gene>
<dbReference type="Pfam" id="PF22666">
    <property type="entry name" value="Glyco_hydro_2_N2"/>
    <property type="match status" value="1"/>
</dbReference>
<evidence type="ECO:0000259" key="3">
    <source>
        <dbReference type="Pfam" id="PF22666"/>
    </source>
</evidence>
<keyword evidence="5" id="KW-1185">Reference proteome</keyword>
<keyword evidence="1" id="KW-0378">Hydrolase</keyword>
<dbReference type="InterPro" id="IPR054593">
    <property type="entry name" value="Beta-mannosidase-like_N2"/>
</dbReference>
<name>A0A9X4KV84_9BACL</name>
<evidence type="ECO:0000256" key="2">
    <source>
        <dbReference type="SAM" id="SignalP"/>
    </source>
</evidence>
<proteinExistence type="predicted"/>
<dbReference type="SUPFAM" id="SSF49785">
    <property type="entry name" value="Galactose-binding domain-like"/>
    <property type="match status" value="1"/>
</dbReference>
<feature type="domain" description="Beta-mannosidase-like galactose-binding" evidence="3">
    <location>
        <begin position="80"/>
        <end position="157"/>
    </location>
</feature>
<dbReference type="EMBL" id="JAPDIA010000007">
    <property type="protein sequence ID" value="MDG0811338.1"/>
    <property type="molecule type" value="Genomic_DNA"/>
</dbReference>